<dbReference type="OrthoDB" id="175534at2"/>
<dbReference type="Gene3D" id="1.50.10.100">
    <property type="entry name" value="Chondroitin AC/alginate lyase"/>
    <property type="match status" value="1"/>
</dbReference>
<dbReference type="InterPro" id="IPR012480">
    <property type="entry name" value="Hepar_II_III_C"/>
</dbReference>
<sequence length="636" mass="69935">MPPVFHARMRKPLAALFSFLLCSLFFPAVATRAAADDPLLTLRKEHPRLLFTARDWAVFDRRARNRANDPQFDALLAQLEKNARAILGAPALERKLTGRRLLGVSREALRRVLTLAVAHRSTQNDAFLQRAEQEMLAAASFDDWNPSHFLDVAEMTAALALGYDWLHEKLSPETRAIVRRAIVEKGLREGIDSKLRRNSWHRQENNWNQVCLGGLSLGALAVAEDEPALARDMLKAARAGIVNGLRPYAPDGVYPEGPGYWSYGTAYQVLLVAALESALGTDWDLCASPGFLASANTQLHLTGPTGKQFNFSDCGLQSFFDPILYWFSGKLNNPVLAAPPNLKSRERFLPLIALWWPDAGLAPPNTEPGLPLAWKGEGKNPVAVFRSSWTDPNALFLACKAGAANASHGHMDAGSFILEADGVRWAIDLGMQNYESLESKGMRIFGRTQDAQRWTVFRMNNFSHNTLTIDNQPHRVGGRSEFLRFWRDGIIMASEDKSSGVEIDLSPVFAGQVGSVRREISFQPKSRTVFIKDSIEGAAPGAEIRWAMVTKAQIQLSQDNSGGHALLTQNGKQLRAWAGNVDGEKREFEIIPAGASVKNNYDAPNPGTRILIVRAKASAGGSAVIAVELRAGETPR</sequence>
<feature type="domain" description="Heparinase II/III-like C-terminal" evidence="3">
    <location>
        <begin position="393"/>
        <end position="621"/>
    </location>
</feature>
<keyword evidence="2" id="KW-0732">Signal</keyword>
<dbReference type="PANTHER" id="PTHR38045">
    <property type="entry name" value="CHROMOSOME 1, WHOLE GENOME SHOTGUN SEQUENCE"/>
    <property type="match status" value="1"/>
</dbReference>
<dbReference type="SUPFAM" id="SSF48230">
    <property type="entry name" value="Chondroitin AC/alginate lyase"/>
    <property type="match status" value="1"/>
</dbReference>
<keyword evidence="5" id="KW-1185">Reference proteome</keyword>
<protein>
    <recommendedName>
        <fullName evidence="3">Heparinase II/III-like C-terminal domain-containing protein</fullName>
    </recommendedName>
</protein>
<evidence type="ECO:0000259" key="3">
    <source>
        <dbReference type="Pfam" id="PF07940"/>
    </source>
</evidence>
<reference evidence="4 5" key="1">
    <citation type="journal article" date="2018" name="Syst. Appl. Microbiol.">
        <title>Ereboglobus luteus gen. nov. sp. nov. from cockroach guts, and new insights into the oxygen relationship of the genera Opitutus and Didymococcus (Verrucomicrobia: Opitutaceae).</title>
        <authorList>
            <person name="Tegtmeier D."/>
            <person name="Belitz A."/>
            <person name="Radek R."/>
            <person name="Heimerl T."/>
            <person name="Brune A."/>
        </authorList>
    </citation>
    <scope>NUCLEOTIDE SEQUENCE [LARGE SCALE GENOMIC DNA]</scope>
    <source>
        <strain evidence="4 5">Ho45</strain>
    </source>
</reference>
<dbReference type="GO" id="GO:0030313">
    <property type="term" value="C:cell envelope"/>
    <property type="evidence" value="ECO:0007669"/>
    <property type="project" value="UniProtKB-SubCell"/>
</dbReference>
<accession>A0A2U8E179</accession>
<dbReference type="GO" id="GO:0016829">
    <property type="term" value="F:lyase activity"/>
    <property type="evidence" value="ECO:0007669"/>
    <property type="project" value="InterPro"/>
</dbReference>
<gene>
    <name evidence="4" type="ORF">CKA38_04060</name>
</gene>
<evidence type="ECO:0000313" key="5">
    <source>
        <dbReference type="Proteomes" id="UP000244896"/>
    </source>
</evidence>
<dbReference type="Proteomes" id="UP000244896">
    <property type="component" value="Chromosome"/>
</dbReference>
<proteinExistence type="predicted"/>
<dbReference type="Gene3D" id="2.70.98.70">
    <property type="match status" value="1"/>
</dbReference>
<name>A0A2U8E179_9BACT</name>
<evidence type="ECO:0000313" key="4">
    <source>
        <dbReference type="EMBL" id="AWI08535.1"/>
    </source>
</evidence>
<dbReference type="KEGG" id="elut:CKA38_04060"/>
<dbReference type="AlphaFoldDB" id="A0A2U8E179"/>
<dbReference type="EMBL" id="CP023004">
    <property type="protein sequence ID" value="AWI08535.1"/>
    <property type="molecule type" value="Genomic_DNA"/>
</dbReference>
<feature type="signal peptide" evidence="2">
    <location>
        <begin position="1"/>
        <end position="30"/>
    </location>
</feature>
<dbReference type="InterPro" id="IPR008929">
    <property type="entry name" value="Chondroitin_lyas"/>
</dbReference>
<evidence type="ECO:0000256" key="2">
    <source>
        <dbReference type="SAM" id="SignalP"/>
    </source>
</evidence>
<evidence type="ECO:0000256" key="1">
    <source>
        <dbReference type="ARBA" id="ARBA00004196"/>
    </source>
</evidence>
<organism evidence="4 5">
    <name type="scientific">Ereboglobus luteus</name>
    <dbReference type="NCBI Taxonomy" id="1796921"/>
    <lineage>
        <taxon>Bacteria</taxon>
        <taxon>Pseudomonadati</taxon>
        <taxon>Verrucomicrobiota</taxon>
        <taxon>Opitutia</taxon>
        <taxon>Opitutales</taxon>
        <taxon>Opitutaceae</taxon>
        <taxon>Ereboglobus</taxon>
    </lineage>
</organism>
<dbReference type="PANTHER" id="PTHR38045:SF1">
    <property type="entry name" value="HEPARINASE II_III-LIKE PROTEIN"/>
    <property type="match status" value="1"/>
</dbReference>
<feature type="chain" id="PRO_5016123561" description="Heparinase II/III-like C-terminal domain-containing protein" evidence="2">
    <location>
        <begin position="31"/>
        <end position="636"/>
    </location>
</feature>
<comment type="subcellular location">
    <subcellularLocation>
        <location evidence="1">Cell envelope</location>
    </subcellularLocation>
</comment>
<dbReference type="Pfam" id="PF07940">
    <property type="entry name" value="Hepar_II_III_C"/>
    <property type="match status" value="1"/>
</dbReference>